<feature type="compositionally biased region" description="Acidic residues" evidence="5">
    <location>
        <begin position="235"/>
        <end position="249"/>
    </location>
</feature>
<dbReference type="PANTHER" id="PTHR17598:SF13">
    <property type="entry name" value="DNA POLYMERASE DELTA SUBUNIT 3"/>
    <property type="match status" value="1"/>
</dbReference>
<keyword evidence="7" id="KW-1185">Reference proteome</keyword>
<gene>
    <name evidence="6" type="ORF">HPULCUR_011114</name>
</gene>
<dbReference type="InterPro" id="IPR019038">
    <property type="entry name" value="POLD3"/>
</dbReference>
<dbReference type="Proteomes" id="UP001476247">
    <property type="component" value="Unassembled WGS sequence"/>
</dbReference>
<keyword evidence="3" id="KW-0235">DNA replication</keyword>
<feature type="compositionally biased region" description="Low complexity" evidence="5">
    <location>
        <begin position="195"/>
        <end position="208"/>
    </location>
</feature>
<evidence type="ECO:0000256" key="4">
    <source>
        <dbReference type="ARBA" id="ARBA00023242"/>
    </source>
</evidence>
<comment type="caution">
    <text evidence="6">The sequence shown here is derived from an EMBL/GenBank/DDBJ whole genome shotgun (WGS) entry which is preliminary data.</text>
</comment>
<feature type="region of interest" description="Disordered" evidence="5">
    <location>
        <begin position="322"/>
        <end position="380"/>
    </location>
</feature>
<protein>
    <recommendedName>
        <fullName evidence="2">DNA polymerase delta subunit 3</fullName>
    </recommendedName>
</protein>
<keyword evidence="4" id="KW-0539">Nucleus</keyword>
<evidence type="ECO:0000313" key="7">
    <source>
        <dbReference type="Proteomes" id="UP001476247"/>
    </source>
</evidence>
<evidence type="ECO:0000256" key="5">
    <source>
        <dbReference type="SAM" id="MobiDB-lite"/>
    </source>
</evidence>
<dbReference type="EMBL" id="BAABUJ010000048">
    <property type="protein sequence ID" value="GAA5805594.1"/>
    <property type="molecule type" value="Genomic_DNA"/>
</dbReference>
<dbReference type="Pfam" id="PF09507">
    <property type="entry name" value="CDC27"/>
    <property type="match status" value="2"/>
</dbReference>
<dbReference type="Gene3D" id="3.90.1030.20">
    <property type="entry name" value="DNA polymerase delta, p66 (Cdc27) subunit, wHTH domain"/>
    <property type="match status" value="1"/>
</dbReference>
<accession>A0ABP9YF73</accession>
<comment type="subcellular location">
    <subcellularLocation>
        <location evidence="1">Nucleus</location>
    </subcellularLocation>
</comment>
<evidence type="ECO:0000256" key="1">
    <source>
        <dbReference type="ARBA" id="ARBA00004123"/>
    </source>
</evidence>
<evidence type="ECO:0000256" key="2">
    <source>
        <dbReference type="ARBA" id="ARBA00017589"/>
    </source>
</evidence>
<proteinExistence type="predicted"/>
<feature type="compositionally biased region" description="Basic and acidic residues" evidence="5">
    <location>
        <begin position="272"/>
        <end position="282"/>
    </location>
</feature>
<name>A0ABP9YF73_9FUNG</name>
<organism evidence="6 7">
    <name type="scientific">Helicostylum pulchrum</name>
    <dbReference type="NCBI Taxonomy" id="562976"/>
    <lineage>
        <taxon>Eukaryota</taxon>
        <taxon>Fungi</taxon>
        <taxon>Fungi incertae sedis</taxon>
        <taxon>Mucoromycota</taxon>
        <taxon>Mucoromycotina</taxon>
        <taxon>Mucoromycetes</taxon>
        <taxon>Mucorales</taxon>
        <taxon>Mucorineae</taxon>
        <taxon>Mucoraceae</taxon>
        <taxon>Helicostylum</taxon>
    </lineage>
</organism>
<feature type="compositionally biased region" description="Polar residues" evidence="5">
    <location>
        <begin position="364"/>
        <end position="374"/>
    </location>
</feature>
<reference evidence="6 7" key="1">
    <citation type="submission" date="2024-04" db="EMBL/GenBank/DDBJ databases">
        <title>genome sequences of Mucor flavus KT1a and Helicostylum pulchrum KT1b strains isolation_sourced from the surface of a dry-aged beef.</title>
        <authorList>
            <person name="Toyotome T."/>
            <person name="Hosono M."/>
            <person name="Torimaru M."/>
            <person name="Fukuda K."/>
            <person name="Mikami N."/>
        </authorList>
    </citation>
    <scope>NUCLEOTIDE SEQUENCE [LARGE SCALE GENOMIC DNA]</scope>
    <source>
        <strain evidence="6 7">KT1b</strain>
    </source>
</reference>
<dbReference type="InterPro" id="IPR041913">
    <property type="entry name" value="POLD3_sf"/>
</dbReference>
<feature type="compositionally biased region" description="Basic residues" evidence="5">
    <location>
        <begin position="295"/>
        <end position="307"/>
    </location>
</feature>
<evidence type="ECO:0000256" key="3">
    <source>
        <dbReference type="ARBA" id="ARBA00022705"/>
    </source>
</evidence>
<feature type="compositionally biased region" description="Basic and acidic residues" evidence="5">
    <location>
        <begin position="214"/>
        <end position="234"/>
    </location>
</feature>
<evidence type="ECO:0000313" key="6">
    <source>
        <dbReference type="EMBL" id="GAA5805594.1"/>
    </source>
</evidence>
<feature type="region of interest" description="Disordered" evidence="5">
    <location>
        <begin position="136"/>
        <end position="309"/>
    </location>
</feature>
<feature type="compositionally biased region" description="Acidic residues" evidence="5">
    <location>
        <begin position="257"/>
        <end position="269"/>
    </location>
</feature>
<sequence>MSDYKDYLNVAVVQENRPVTYKALARSLGIHVNTAKQALFEFSQENESTAYATYCITGQTLSNDQFTIKLVKASDVEETKKSYKQITGIHVYSVTPFDCCDFSLLYPACKNIPKLTLEDRVKSGILKNDSVTIKPPKASRHVEVKKPVTPAVQRVEPAKPITPTKPAAKRKGTLSFGPTTSKKQAVESLEPKQTKPASKPVSKPKSSVLSQMKKKSDEDDIEMRLAKTSIKPEDIFTDEEDEDDEEEPQPEQPQEPDIIEIEKDDDMMDVEPVVKEETKEVDDSPPPPVYSTPGKSKRKVLRKKTTKNARGFLVTEEVWEWEEFSDSELPKHTPTPTPTPSDTAKPKPKPAANGKSTSKKAAGNTKSAAQTSLFSFFKKN</sequence>
<dbReference type="PANTHER" id="PTHR17598">
    <property type="entry name" value="DNA POLYMERASE DELTA SUBUNIT 3"/>
    <property type="match status" value="1"/>
</dbReference>